<organism evidence="2 3">
    <name type="scientific">Vagococcus vulneris</name>
    <dbReference type="NCBI Taxonomy" id="1977869"/>
    <lineage>
        <taxon>Bacteria</taxon>
        <taxon>Bacillati</taxon>
        <taxon>Bacillota</taxon>
        <taxon>Bacilli</taxon>
        <taxon>Lactobacillales</taxon>
        <taxon>Enterococcaceae</taxon>
        <taxon>Vagococcus</taxon>
    </lineage>
</organism>
<dbReference type="AlphaFoldDB" id="A0A429ZXP9"/>
<evidence type="ECO:0000313" key="2">
    <source>
        <dbReference type="EMBL" id="RST98536.1"/>
    </source>
</evidence>
<dbReference type="RefSeq" id="WP_125984070.1">
    <property type="nucleotide sequence ID" value="NZ_NGJS01000009.1"/>
</dbReference>
<keyword evidence="3" id="KW-1185">Reference proteome</keyword>
<feature type="transmembrane region" description="Helical" evidence="1">
    <location>
        <begin position="6"/>
        <end position="25"/>
    </location>
</feature>
<comment type="caution">
    <text evidence="2">The sequence shown here is derived from an EMBL/GenBank/DDBJ whole genome shotgun (WGS) entry which is preliminary data.</text>
</comment>
<dbReference type="Proteomes" id="UP000287857">
    <property type="component" value="Unassembled WGS sequence"/>
</dbReference>
<sequence>MKILNWVIWGIISIIGMAFIGKIYYDNLYGVMYYTKITSEPISEQHITEGGGTGLTEYTYKQVGYNKNSEKRTSQ</sequence>
<dbReference type="EMBL" id="NGJS01000009">
    <property type="protein sequence ID" value="RST98536.1"/>
    <property type="molecule type" value="Genomic_DNA"/>
</dbReference>
<keyword evidence="1" id="KW-1133">Transmembrane helix</keyword>
<evidence type="ECO:0000256" key="1">
    <source>
        <dbReference type="SAM" id="Phobius"/>
    </source>
</evidence>
<gene>
    <name evidence="2" type="ORF">CBF37_07105</name>
</gene>
<keyword evidence="1" id="KW-0812">Transmembrane</keyword>
<proteinExistence type="predicted"/>
<protein>
    <submittedName>
        <fullName evidence="2">Uncharacterized protein</fullName>
    </submittedName>
</protein>
<evidence type="ECO:0000313" key="3">
    <source>
        <dbReference type="Proteomes" id="UP000287857"/>
    </source>
</evidence>
<name>A0A429ZXP9_9ENTE</name>
<reference evidence="2 3" key="1">
    <citation type="submission" date="2017-05" db="EMBL/GenBank/DDBJ databases">
        <title>Vagococcus spp. assemblies.</title>
        <authorList>
            <person name="Gulvik C.A."/>
        </authorList>
    </citation>
    <scope>NUCLEOTIDE SEQUENCE [LARGE SCALE GENOMIC DNA]</scope>
    <source>
        <strain evidence="2 3">SS1995</strain>
    </source>
</reference>
<keyword evidence="1" id="KW-0472">Membrane</keyword>
<accession>A0A429ZXP9</accession>